<keyword evidence="2" id="KW-1185">Reference proteome</keyword>
<dbReference type="Gene3D" id="2.60.120.260">
    <property type="entry name" value="Galactose-binding domain-like"/>
    <property type="match status" value="1"/>
</dbReference>
<organism evidence="1 2">
    <name type="scientific">Methylobacterium isbiliense</name>
    <dbReference type="NCBI Taxonomy" id="315478"/>
    <lineage>
        <taxon>Bacteria</taxon>
        <taxon>Pseudomonadati</taxon>
        <taxon>Pseudomonadota</taxon>
        <taxon>Alphaproteobacteria</taxon>
        <taxon>Hyphomicrobiales</taxon>
        <taxon>Methylobacteriaceae</taxon>
        <taxon>Methylobacterium</taxon>
    </lineage>
</organism>
<reference evidence="1" key="1">
    <citation type="journal article" date="2021" name="Front. Microbiol.">
        <title>Comprehensive Comparative Genomics and Phenotyping of Methylobacterium Species.</title>
        <authorList>
            <person name="Alessa O."/>
            <person name="Ogura Y."/>
            <person name="Fujitani Y."/>
            <person name="Takami H."/>
            <person name="Hayashi T."/>
            <person name="Sahin N."/>
            <person name="Tani A."/>
        </authorList>
    </citation>
    <scope>NUCLEOTIDE SEQUENCE</scope>
    <source>
        <strain evidence="1">DSM 17168</strain>
    </source>
</reference>
<reference evidence="1" key="2">
    <citation type="submission" date="2021-08" db="EMBL/GenBank/DDBJ databases">
        <authorList>
            <person name="Tani A."/>
            <person name="Ola A."/>
            <person name="Ogura Y."/>
            <person name="Katsura K."/>
            <person name="Hayashi T."/>
        </authorList>
    </citation>
    <scope>NUCLEOTIDE SEQUENCE</scope>
    <source>
        <strain evidence="1">DSM 17168</strain>
    </source>
</reference>
<protein>
    <submittedName>
        <fullName evidence="1">Uncharacterized protein</fullName>
    </submittedName>
</protein>
<gene>
    <name evidence="1" type="ORF">GMJLKIPL_3095</name>
</gene>
<dbReference type="SUPFAM" id="SSF49785">
    <property type="entry name" value="Galactose-binding domain-like"/>
    <property type="match status" value="1"/>
</dbReference>
<evidence type="ECO:0000313" key="2">
    <source>
        <dbReference type="Proteomes" id="UP001055153"/>
    </source>
</evidence>
<dbReference type="InterPro" id="IPR008979">
    <property type="entry name" value="Galactose-bd-like_sf"/>
</dbReference>
<dbReference type="EMBL" id="BPQQ01000034">
    <property type="protein sequence ID" value="GJE01166.1"/>
    <property type="molecule type" value="Genomic_DNA"/>
</dbReference>
<sequence length="113" mass="12604">MRLRIGDTLRLTVSGAGDRAVVSLNTFAVTQPALTEWPVSEDGFTYDVTPWLHPGRNVLSVVLVGRSCAVPFRLRIQQSGQPDWTLDEREFVPVPAPWRLWTHAIDVAEPALL</sequence>
<proteinExistence type="predicted"/>
<dbReference type="Proteomes" id="UP001055153">
    <property type="component" value="Unassembled WGS sequence"/>
</dbReference>
<evidence type="ECO:0000313" key="1">
    <source>
        <dbReference type="EMBL" id="GJE01166.1"/>
    </source>
</evidence>
<name>A0ABQ4SD74_9HYPH</name>
<accession>A0ABQ4SD74</accession>
<comment type="caution">
    <text evidence="1">The sequence shown here is derived from an EMBL/GenBank/DDBJ whole genome shotgun (WGS) entry which is preliminary data.</text>
</comment>